<dbReference type="AlphaFoldDB" id="A0A917HNH9"/>
<reference evidence="1" key="1">
    <citation type="journal article" date="2014" name="Int. J. Syst. Evol. Microbiol.">
        <title>Complete genome sequence of Corynebacterium casei LMG S-19264T (=DSM 44701T), isolated from a smear-ripened cheese.</title>
        <authorList>
            <consortium name="US DOE Joint Genome Institute (JGI-PGF)"/>
            <person name="Walter F."/>
            <person name="Albersmeier A."/>
            <person name="Kalinowski J."/>
            <person name="Ruckert C."/>
        </authorList>
    </citation>
    <scope>NUCLEOTIDE SEQUENCE</scope>
    <source>
        <strain evidence="1">CGMCC 1.12754</strain>
    </source>
</reference>
<sequence>MTRFTFIINLPNEKLSHLINKKRRILIMEDFNLKQKESFTVLGIGMDLVFVEMWIPVVRK</sequence>
<reference evidence="1" key="2">
    <citation type="submission" date="2020-09" db="EMBL/GenBank/DDBJ databases">
        <authorList>
            <person name="Sun Q."/>
            <person name="Zhou Y."/>
        </authorList>
    </citation>
    <scope>NUCLEOTIDE SEQUENCE</scope>
    <source>
        <strain evidence="1">CGMCC 1.12754</strain>
    </source>
</reference>
<organism evidence="1 2">
    <name type="scientific">Virgibacillus oceani</name>
    <dbReference type="NCBI Taxonomy" id="1479511"/>
    <lineage>
        <taxon>Bacteria</taxon>
        <taxon>Bacillati</taxon>
        <taxon>Bacillota</taxon>
        <taxon>Bacilli</taxon>
        <taxon>Bacillales</taxon>
        <taxon>Bacillaceae</taxon>
        <taxon>Virgibacillus</taxon>
    </lineage>
</organism>
<gene>
    <name evidence="1" type="ORF">GCM10011398_32370</name>
</gene>
<comment type="caution">
    <text evidence="1">The sequence shown here is derived from an EMBL/GenBank/DDBJ whole genome shotgun (WGS) entry which is preliminary data.</text>
</comment>
<protein>
    <submittedName>
        <fullName evidence="1">Uncharacterized protein</fullName>
    </submittedName>
</protein>
<name>A0A917HNH9_9BACI</name>
<evidence type="ECO:0000313" key="1">
    <source>
        <dbReference type="EMBL" id="GGG84268.1"/>
    </source>
</evidence>
<evidence type="ECO:0000313" key="2">
    <source>
        <dbReference type="Proteomes" id="UP000622860"/>
    </source>
</evidence>
<dbReference type="Proteomes" id="UP000622860">
    <property type="component" value="Unassembled WGS sequence"/>
</dbReference>
<accession>A0A917HNH9</accession>
<dbReference type="EMBL" id="BMFR01000017">
    <property type="protein sequence ID" value="GGG84268.1"/>
    <property type="molecule type" value="Genomic_DNA"/>
</dbReference>
<keyword evidence="2" id="KW-1185">Reference proteome</keyword>
<proteinExistence type="predicted"/>